<protein>
    <submittedName>
        <fullName evidence="1">Putative diacylglycerol kinase (ATP)</fullName>
        <ecNumber evidence="1">2.7.1.107</ecNumber>
    </submittedName>
</protein>
<organism evidence="1 2">
    <name type="scientific">Rosa chinensis</name>
    <name type="common">China rose</name>
    <dbReference type="NCBI Taxonomy" id="74649"/>
    <lineage>
        <taxon>Eukaryota</taxon>
        <taxon>Viridiplantae</taxon>
        <taxon>Streptophyta</taxon>
        <taxon>Embryophyta</taxon>
        <taxon>Tracheophyta</taxon>
        <taxon>Spermatophyta</taxon>
        <taxon>Magnoliopsida</taxon>
        <taxon>eudicotyledons</taxon>
        <taxon>Gunneridae</taxon>
        <taxon>Pentapetalae</taxon>
        <taxon>rosids</taxon>
        <taxon>fabids</taxon>
        <taxon>Rosales</taxon>
        <taxon>Rosaceae</taxon>
        <taxon>Rosoideae</taxon>
        <taxon>Rosoideae incertae sedis</taxon>
        <taxon>Rosa</taxon>
    </lineage>
</organism>
<proteinExistence type="predicted"/>
<sequence length="201" mass="23327">MLIPHEFLIHRSYIFVPVNERNIKWIADKTDIPKCPVFVFVDLKMEFFAVRLLEEFRYQLNQDPVVAVLDQSFINRQKIKTEEPEKALKEFYGILENLKCKGHKFADEIQKKMTIMIVGGDVFANWFMGVICDLKLPGSPSIVPIALGIKANIASSFGWVRDLSLICVLIKLLKHLNLSNFHMYHICVLLNSRSLMLIKYR</sequence>
<dbReference type="EMBL" id="PDCK01000040">
    <property type="protein sequence ID" value="PRQ52109.1"/>
    <property type="molecule type" value="Genomic_DNA"/>
</dbReference>
<dbReference type="GO" id="GO:0016020">
    <property type="term" value="C:membrane"/>
    <property type="evidence" value="ECO:0007669"/>
    <property type="project" value="TreeGrafter"/>
</dbReference>
<keyword evidence="1" id="KW-0418">Kinase</keyword>
<dbReference type="GO" id="GO:0004143">
    <property type="term" value="F:ATP-dependent diacylglycerol kinase activity"/>
    <property type="evidence" value="ECO:0007669"/>
    <property type="project" value="UniProtKB-EC"/>
</dbReference>
<evidence type="ECO:0000313" key="1">
    <source>
        <dbReference type="EMBL" id="PRQ52109.1"/>
    </source>
</evidence>
<dbReference type="Proteomes" id="UP000238479">
    <property type="component" value="Chromosome 2"/>
</dbReference>
<dbReference type="PANTHER" id="PTHR11255:SF29">
    <property type="entry name" value="DIACYLGLYCEROL KINASE"/>
    <property type="match status" value="1"/>
</dbReference>
<dbReference type="InterPro" id="IPR037607">
    <property type="entry name" value="DGK"/>
</dbReference>
<reference evidence="1 2" key="1">
    <citation type="journal article" date="2018" name="Nat. Genet.">
        <title>The Rosa genome provides new insights in the design of modern roses.</title>
        <authorList>
            <person name="Bendahmane M."/>
        </authorList>
    </citation>
    <scope>NUCLEOTIDE SEQUENCE [LARGE SCALE GENOMIC DNA]</scope>
    <source>
        <strain evidence="2">cv. Old Blush</strain>
    </source>
</reference>
<comment type="caution">
    <text evidence="1">The sequence shown here is derived from an EMBL/GenBank/DDBJ whole genome shotgun (WGS) entry which is preliminary data.</text>
</comment>
<dbReference type="Gramene" id="PRQ52109">
    <property type="protein sequence ID" value="PRQ52109"/>
    <property type="gene ID" value="RchiOBHm_Chr2g0151921"/>
</dbReference>
<dbReference type="PANTHER" id="PTHR11255">
    <property type="entry name" value="DIACYLGLYCEROL KINASE"/>
    <property type="match status" value="1"/>
</dbReference>
<keyword evidence="2" id="KW-1185">Reference proteome</keyword>
<keyword evidence="1" id="KW-0808">Transferase</keyword>
<dbReference type="AlphaFoldDB" id="A0A2P6S095"/>
<dbReference type="EC" id="2.7.1.107" evidence="1"/>
<name>A0A2P6S095_ROSCH</name>
<evidence type="ECO:0000313" key="2">
    <source>
        <dbReference type="Proteomes" id="UP000238479"/>
    </source>
</evidence>
<accession>A0A2P6S095</accession>
<dbReference type="STRING" id="74649.A0A2P6S095"/>
<dbReference type="GO" id="GO:0007165">
    <property type="term" value="P:signal transduction"/>
    <property type="evidence" value="ECO:0007669"/>
    <property type="project" value="InterPro"/>
</dbReference>
<gene>
    <name evidence="1" type="ORF">RchiOBHm_Chr2g0151921</name>
</gene>